<comment type="caution">
    <text evidence="1">The sequence shown here is derived from an EMBL/GenBank/DDBJ whole genome shotgun (WGS) entry which is preliminary data.</text>
</comment>
<dbReference type="Proteomes" id="UP001442364">
    <property type="component" value="Unassembled WGS sequence"/>
</dbReference>
<reference evidence="1 2" key="1">
    <citation type="submission" date="2024-03" db="EMBL/GenBank/DDBJ databases">
        <title>Human intestinal bacterial collection.</title>
        <authorList>
            <person name="Pauvert C."/>
            <person name="Hitch T.C.A."/>
            <person name="Clavel T."/>
        </authorList>
    </citation>
    <scope>NUCLEOTIDE SEQUENCE [LARGE SCALE GENOMIC DNA]</scope>
    <source>
        <strain evidence="1 2">CLA-AA-H255</strain>
    </source>
</reference>
<proteinExistence type="predicted"/>
<evidence type="ECO:0000313" key="1">
    <source>
        <dbReference type="EMBL" id="MEQ2379079.1"/>
    </source>
</evidence>
<accession>A0ABV1BTK1</accession>
<dbReference type="EMBL" id="JBBMER010000002">
    <property type="protein sequence ID" value="MEQ2379079.1"/>
    <property type="molecule type" value="Genomic_DNA"/>
</dbReference>
<keyword evidence="2" id="KW-1185">Reference proteome</keyword>
<organism evidence="1 2">
    <name type="scientific">[Lactobacillus] rogosae</name>
    <dbReference type="NCBI Taxonomy" id="706562"/>
    <lineage>
        <taxon>Bacteria</taxon>
        <taxon>Bacillati</taxon>
        <taxon>Bacillota</taxon>
        <taxon>Clostridia</taxon>
        <taxon>Lachnospirales</taxon>
        <taxon>Lachnospiraceae</taxon>
        <taxon>Lachnospira</taxon>
    </lineage>
</organism>
<protein>
    <submittedName>
        <fullName evidence="1">SseB family protein</fullName>
    </submittedName>
</protein>
<gene>
    <name evidence="1" type="ORF">WMO14_04155</name>
</gene>
<dbReference type="RefSeq" id="WP_349153317.1">
    <property type="nucleotide sequence ID" value="NZ_DAWDAH010000001.1"/>
</dbReference>
<sequence length="321" mass="37241">MNQTKIQDVIRHISKDEDYGVDMMEKLSLADAVEVMAVVLPSLKKRAKEMGNTNDLAYFGRIEEIYAKVIADKLRKEEHLWVVYSSTTSYPYMVDSDLFVLFNPKNSSLIEKKLKLSGYEVSVGVENNDAFAMELCHMYRNGYKNIRLTDGDKLEYVIPREAFGTYDEFFRDDYVTNPGLQNTMISYFQEFRKNTDKDTIKELLDKRENAMLNAMVNSEYMVPCVKEETEEEVSIAHHFIDVTDRLEHKEDEQVIAIPAFTDGFEMDKCYKGQYENMLYTYKELVEAIDELGASGAIFNPLGISYYIPLETLKKIEKDFNK</sequence>
<name>A0ABV1BTK1_9FIRM</name>
<evidence type="ECO:0000313" key="2">
    <source>
        <dbReference type="Proteomes" id="UP001442364"/>
    </source>
</evidence>